<dbReference type="PROSITE" id="PS51186">
    <property type="entry name" value="GNAT"/>
    <property type="match status" value="1"/>
</dbReference>
<dbReference type="AlphaFoldDB" id="A0A370HU93"/>
<dbReference type="InterPro" id="IPR000182">
    <property type="entry name" value="GNAT_dom"/>
</dbReference>
<dbReference type="Gene3D" id="3.40.630.30">
    <property type="match status" value="1"/>
</dbReference>
<gene>
    <name evidence="2" type="ORF">DES45_101370</name>
</gene>
<dbReference type="RefSeq" id="WP_425374249.1">
    <property type="nucleotide sequence ID" value="NZ_QQBB01000001.1"/>
</dbReference>
<dbReference type="PANTHER" id="PTHR43792">
    <property type="entry name" value="GNAT FAMILY, PUTATIVE (AFU_ORTHOLOGUE AFUA_3G00765)-RELATED-RELATED"/>
    <property type="match status" value="1"/>
</dbReference>
<name>A0A370HU93_9HYPH</name>
<comment type="caution">
    <text evidence="2">The sequence shown here is derived from an EMBL/GenBank/DDBJ whole genome shotgun (WGS) entry which is preliminary data.</text>
</comment>
<dbReference type="Proteomes" id="UP000254925">
    <property type="component" value="Unassembled WGS sequence"/>
</dbReference>
<keyword evidence="2" id="KW-0808">Transferase</keyword>
<dbReference type="SUPFAM" id="SSF55729">
    <property type="entry name" value="Acyl-CoA N-acyltransferases (Nat)"/>
    <property type="match status" value="1"/>
</dbReference>
<accession>A0A370HU93</accession>
<dbReference type="GO" id="GO:0016747">
    <property type="term" value="F:acyltransferase activity, transferring groups other than amino-acyl groups"/>
    <property type="evidence" value="ECO:0007669"/>
    <property type="project" value="InterPro"/>
</dbReference>
<evidence type="ECO:0000313" key="3">
    <source>
        <dbReference type="Proteomes" id="UP000254925"/>
    </source>
</evidence>
<reference evidence="2 3" key="1">
    <citation type="submission" date="2018-07" db="EMBL/GenBank/DDBJ databases">
        <title>Genomic Encyclopedia of Type Strains, Phase IV (KMG-IV): sequencing the most valuable type-strain genomes for metagenomic binning, comparative biology and taxonomic classification.</title>
        <authorList>
            <person name="Goeker M."/>
        </authorList>
    </citation>
    <scope>NUCLEOTIDE SEQUENCE [LARGE SCALE GENOMIC DNA]</scope>
    <source>
        <strain evidence="2 3">DSM 14364</strain>
    </source>
</reference>
<protein>
    <submittedName>
        <fullName evidence="2">RimJ/RimL family protein N-acetyltransferase</fullName>
    </submittedName>
</protein>
<evidence type="ECO:0000259" key="1">
    <source>
        <dbReference type="PROSITE" id="PS51186"/>
    </source>
</evidence>
<dbReference type="EMBL" id="QQBB01000001">
    <property type="protein sequence ID" value="RDI62103.1"/>
    <property type="molecule type" value="Genomic_DNA"/>
</dbReference>
<feature type="domain" description="N-acetyltransferase" evidence="1">
    <location>
        <begin position="19"/>
        <end position="181"/>
    </location>
</feature>
<dbReference type="PANTHER" id="PTHR43792:SF16">
    <property type="entry name" value="N-ACETYLTRANSFERASE DOMAIN-CONTAINING PROTEIN"/>
    <property type="match status" value="1"/>
</dbReference>
<evidence type="ECO:0000313" key="2">
    <source>
        <dbReference type="EMBL" id="RDI62103.1"/>
    </source>
</evidence>
<dbReference type="Pfam" id="PF13302">
    <property type="entry name" value="Acetyltransf_3"/>
    <property type="match status" value="1"/>
</dbReference>
<dbReference type="InterPro" id="IPR016181">
    <property type="entry name" value="Acyl_CoA_acyltransferase"/>
</dbReference>
<sequence length="182" mass="20099">MTRMSPRTGAAPILETERLILRGHEVADFDGSLALWTDPEVTRFIGGKPSTREEVWSRLVRYVGHWALMGFGYWAIAEKETGRFMGEVGFADFKREIEPSLDGVPEIGWVIAPPGHGKGYATEAARAAVAWGDAHFGPGRTACIIAPENGPSIRVAEKCGYRELCRTTYKDKPTVMFVREGV</sequence>
<proteinExistence type="predicted"/>
<dbReference type="InterPro" id="IPR051531">
    <property type="entry name" value="N-acetyltransferase"/>
</dbReference>
<organism evidence="2 3">
    <name type="scientific">Microvirga subterranea</name>
    <dbReference type="NCBI Taxonomy" id="186651"/>
    <lineage>
        <taxon>Bacteria</taxon>
        <taxon>Pseudomonadati</taxon>
        <taxon>Pseudomonadota</taxon>
        <taxon>Alphaproteobacteria</taxon>
        <taxon>Hyphomicrobiales</taxon>
        <taxon>Methylobacteriaceae</taxon>
        <taxon>Microvirga</taxon>
    </lineage>
</organism>
<keyword evidence="3" id="KW-1185">Reference proteome</keyword>